<proteinExistence type="predicted"/>
<dbReference type="Proteomes" id="UP000184536">
    <property type="component" value="Unassembled WGS sequence"/>
</dbReference>
<dbReference type="STRING" id="1121919.SAMN02745975_02964"/>
<name>A0A1M6MFQ9_9FIRM</name>
<dbReference type="EMBL" id="FQZV01000044">
    <property type="protein sequence ID" value="SHJ82305.1"/>
    <property type="molecule type" value="Genomic_DNA"/>
</dbReference>
<protein>
    <submittedName>
        <fullName evidence="1">Uncharacterized protein</fullName>
    </submittedName>
</protein>
<dbReference type="AlphaFoldDB" id="A0A1M6MFQ9"/>
<keyword evidence="2" id="KW-1185">Reference proteome</keyword>
<dbReference type="OrthoDB" id="1956411at2"/>
<evidence type="ECO:0000313" key="1">
    <source>
        <dbReference type="EMBL" id="SHJ82305.1"/>
    </source>
</evidence>
<gene>
    <name evidence="1" type="ORF">SAMN02745975_02964</name>
</gene>
<dbReference type="RefSeq" id="WP_110942011.1">
    <property type="nucleotide sequence ID" value="NZ_FQZV01000044.1"/>
</dbReference>
<reference evidence="2" key="1">
    <citation type="submission" date="2016-11" db="EMBL/GenBank/DDBJ databases">
        <authorList>
            <person name="Varghese N."/>
            <person name="Submissions S."/>
        </authorList>
    </citation>
    <scope>NUCLEOTIDE SEQUENCE [LARGE SCALE GENOMIC DNA]</scope>
    <source>
        <strain evidence="2">DSM 17957</strain>
    </source>
</reference>
<sequence length="145" mass="17325">MNNNMYYTNMYEQAAESLYPQIYHDLIPHVRRVCQRVDRPSNVMPNIMPNIMPNMMPNKELLDQMVEEVYDAYHTETLGSQSKESYMPEDEYYSARRNPWRNPLTDLIGIILIGELLRRRRGFYPYPTPYPTPYPYPAPSPFPYY</sequence>
<organism evidence="1 2">
    <name type="scientific">Geosporobacter subterraneus DSM 17957</name>
    <dbReference type="NCBI Taxonomy" id="1121919"/>
    <lineage>
        <taxon>Bacteria</taxon>
        <taxon>Bacillati</taxon>
        <taxon>Bacillota</taxon>
        <taxon>Clostridia</taxon>
        <taxon>Peptostreptococcales</taxon>
        <taxon>Thermotaleaceae</taxon>
        <taxon>Geosporobacter</taxon>
    </lineage>
</organism>
<evidence type="ECO:0000313" key="2">
    <source>
        <dbReference type="Proteomes" id="UP000184536"/>
    </source>
</evidence>
<accession>A0A1M6MFQ9</accession>